<evidence type="ECO:0000256" key="6">
    <source>
        <dbReference type="PIRNR" id="PIRNR018968"/>
    </source>
</evidence>
<dbReference type="InterPro" id="IPR003838">
    <property type="entry name" value="ABC3_permease_C"/>
</dbReference>
<feature type="transmembrane region" description="Helical" evidence="6">
    <location>
        <begin position="21"/>
        <end position="43"/>
    </location>
</feature>
<proteinExistence type="inferred from homology"/>
<comment type="subcellular location">
    <subcellularLocation>
        <location evidence="1 6">Cell membrane</location>
        <topology evidence="1 6">Multi-pass membrane protein</topology>
    </subcellularLocation>
</comment>
<dbReference type="PANTHER" id="PTHR46795:SF2">
    <property type="entry name" value="ABC TRANSPORTER, PERMEASE PROTEIN"/>
    <property type="match status" value="1"/>
</dbReference>
<accession>A0A1R1EL70</accession>
<feature type="transmembrane region" description="Helical" evidence="6">
    <location>
        <begin position="103"/>
        <end position="131"/>
    </location>
</feature>
<dbReference type="PIRSF" id="PIRSF018968">
    <property type="entry name" value="ABC_permease_BceB"/>
    <property type="match status" value="1"/>
</dbReference>
<feature type="transmembrane region" description="Helical" evidence="6">
    <location>
        <begin position="151"/>
        <end position="174"/>
    </location>
</feature>
<keyword evidence="4 6" id="KW-1133">Transmembrane helix</keyword>
<feature type="transmembrane region" description="Helical" evidence="6">
    <location>
        <begin position="195"/>
        <end position="214"/>
    </location>
</feature>
<dbReference type="RefSeq" id="WP_076172734.1">
    <property type="nucleotide sequence ID" value="NZ_MRTP01000006.1"/>
</dbReference>
<evidence type="ECO:0000256" key="5">
    <source>
        <dbReference type="ARBA" id="ARBA00023136"/>
    </source>
</evidence>
<dbReference type="PANTHER" id="PTHR46795">
    <property type="entry name" value="ABC TRANSPORTER PERMEASE-RELATED-RELATED"/>
    <property type="match status" value="1"/>
</dbReference>
<evidence type="ECO:0000256" key="3">
    <source>
        <dbReference type="ARBA" id="ARBA00022692"/>
    </source>
</evidence>
<dbReference type="Pfam" id="PF02687">
    <property type="entry name" value="FtsX"/>
    <property type="match status" value="1"/>
</dbReference>
<keyword evidence="6" id="KW-0813">Transport</keyword>
<dbReference type="AlphaFoldDB" id="A0A1R1EL70"/>
<feature type="transmembrane region" description="Helical" evidence="6">
    <location>
        <begin position="528"/>
        <end position="550"/>
    </location>
</feature>
<protein>
    <submittedName>
        <fullName evidence="8">ABC transporter permease</fullName>
    </submittedName>
</protein>
<comment type="caution">
    <text evidence="8">The sequence shown here is derived from an EMBL/GenBank/DDBJ whole genome shotgun (WGS) entry which is preliminary data.</text>
</comment>
<evidence type="ECO:0000313" key="8">
    <source>
        <dbReference type="EMBL" id="OMF52561.1"/>
    </source>
</evidence>
<gene>
    <name evidence="8" type="ORF">BK138_20945</name>
</gene>
<dbReference type="EMBL" id="MRTP01000006">
    <property type="protein sequence ID" value="OMF52561.1"/>
    <property type="molecule type" value="Genomic_DNA"/>
</dbReference>
<name>A0A1R1EL70_9BACL</name>
<keyword evidence="3 6" id="KW-0812">Transmembrane</keyword>
<feature type="transmembrane region" description="Helical" evidence="6">
    <location>
        <begin position="63"/>
        <end position="82"/>
    </location>
</feature>
<evidence type="ECO:0000313" key="9">
    <source>
        <dbReference type="Proteomes" id="UP000187172"/>
    </source>
</evidence>
<keyword evidence="9" id="KW-1185">Reference proteome</keyword>
<dbReference type="InterPro" id="IPR052536">
    <property type="entry name" value="ABC-4_Integral_Memb_Prot"/>
</dbReference>
<feature type="transmembrane region" description="Helical" evidence="6">
    <location>
        <begin position="281"/>
        <end position="302"/>
    </location>
</feature>
<feature type="domain" description="ABC3 transporter permease C-terminal" evidence="7">
    <location>
        <begin position="62"/>
        <end position="177"/>
    </location>
</feature>
<evidence type="ECO:0000259" key="7">
    <source>
        <dbReference type="Pfam" id="PF02687"/>
    </source>
</evidence>
<keyword evidence="2 6" id="KW-1003">Cell membrane</keyword>
<dbReference type="GO" id="GO:0005886">
    <property type="term" value="C:plasma membrane"/>
    <property type="evidence" value="ECO:0007669"/>
    <property type="project" value="UniProtKB-SubCell"/>
</dbReference>
<sequence>MSFLQFVYRNVARSKRTYAAYFLSSAFSVMIFFICALFLFSPYIRGQLIYPIVMQTMITAECIMYLFSFFFVLYSVGSFLTSRKREIGILLMHGMTKGQLNRMVLMENMLIGLGAILTGMAAGLITGKLFLMIGSRAFGMAPIPFYLPWQALALTPGAFVLLFLLISVCTSVMLRNRTLIELFQSGQRPKTPPRASGIQSLLAAVLLLASYALAATTTVNTIYIRMLPVVIMTIAGTYFLYTQLGVWVVRLLQKRRLFFWKRTNIVTVSNLAYRLKDNANMLFMVTIISTVSFCAVGVFASINTLSGQFREDYPAAVSYLSKGGNSLEAQHVQQLEDELRAKGLGPAIVSFPVKNIQVGLPAGEGDSALLPVISYSSYKQAVEAAGDSDLEKPLEGIDALVMISSERDRTYTRIREMEVYTLAEERLQIREIGYTSRVPVPEHVLREMKWKREGDFSGLVVSDRLFDRLTSPVSVDRYTGFYVDDFERTLGLGERLAPRGEVRYDAGQPYAMTVSGTLYVTQMTSYRAMLFAALLVGTVFFIAAGSFLYFRLYADLDYDRRQYDTIAKMGLTDRELNRIVTGQLAMLFFVPILLAALHSIFAFMALQSFYYLSIAWEMGAVLACFVTAQVAYFFFIRYNYLRNVRKTLI</sequence>
<evidence type="ECO:0000256" key="1">
    <source>
        <dbReference type="ARBA" id="ARBA00004651"/>
    </source>
</evidence>
<keyword evidence="5 6" id="KW-0472">Membrane</keyword>
<dbReference type="STRING" id="297318.BK138_20945"/>
<dbReference type="Proteomes" id="UP000187172">
    <property type="component" value="Unassembled WGS sequence"/>
</dbReference>
<comment type="similarity">
    <text evidence="6">Belongs to the ABC-4 integral membrane protein family.</text>
</comment>
<organism evidence="8 9">
    <name type="scientific">Paenibacillus rhizosphaerae</name>
    <dbReference type="NCBI Taxonomy" id="297318"/>
    <lineage>
        <taxon>Bacteria</taxon>
        <taxon>Bacillati</taxon>
        <taxon>Bacillota</taxon>
        <taxon>Bacilli</taxon>
        <taxon>Bacillales</taxon>
        <taxon>Paenibacillaceae</taxon>
        <taxon>Paenibacillus</taxon>
    </lineage>
</organism>
<evidence type="ECO:0000256" key="4">
    <source>
        <dbReference type="ARBA" id="ARBA00022989"/>
    </source>
</evidence>
<feature type="transmembrane region" description="Helical" evidence="6">
    <location>
        <begin position="618"/>
        <end position="636"/>
    </location>
</feature>
<reference evidence="8 9" key="1">
    <citation type="submission" date="2016-11" db="EMBL/GenBank/DDBJ databases">
        <title>Paenibacillus species isolates.</title>
        <authorList>
            <person name="Beno S.M."/>
        </authorList>
    </citation>
    <scope>NUCLEOTIDE SEQUENCE [LARGE SCALE GENOMIC DNA]</scope>
    <source>
        <strain evidence="8 9">FSL R5-0378</strain>
    </source>
</reference>
<dbReference type="InterPro" id="IPR027022">
    <property type="entry name" value="ABC_permease_BceB-typ"/>
</dbReference>
<feature type="transmembrane region" description="Helical" evidence="6">
    <location>
        <begin position="226"/>
        <end position="252"/>
    </location>
</feature>
<evidence type="ECO:0000256" key="2">
    <source>
        <dbReference type="ARBA" id="ARBA00022475"/>
    </source>
</evidence>
<feature type="transmembrane region" description="Helical" evidence="6">
    <location>
        <begin position="584"/>
        <end position="606"/>
    </location>
</feature>
<dbReference type="GO" id="GO:0055085">
    <property type="term" value="P:transmembrane transport"/>
    <property type="evidence" value="ECO:0007669"/>
    <property type="project" value="UniProtKB-UniRule"/>
</dbReference>